<name>A0A8B8RHF4_CAMFR</name>
<dbReference type="AlphaFoldDB" id="A0A8B8RHF4"/>
<dbReference type="InterPro" id="IPR036388">
    <property type="entry name" value="WH-like_DNA-bd_sf"/>
</dbReference>
<dbReference type="InterPro" id="IPR042371">
    <property type="entry name" value="Z_dom"/>
</dbReference>
<keyword evidence="1" id="KW-0694">RNA-binding</keyword>
<sequence>MSAQTSAPPSALDPSPGGASSPGWIVRGTQFSLCLCLCLPLPDLEERILEVLRDAGSPVKTAHLLKKCQVPKKKLNQVLHQMKKESKGGLTLVGPALWCLGDSGTREVVPTEPAERPQQDTVAVPRKPGAELSERQEEIYRFLEARGPHKALIIAQALGMKTAKEVNPDLYALRNKHLLHLDEKSHSWAVYRPEGPRHQPTAVILQQNPINMICQKGPNSHISIQNSEGIQIGHGNTIVTARGEDGSTAPLYLPPRAPADPSTQGPLAGSLGPQDIRMEESVLRRVQMGHGNQMSLHSHPAESPAHSAHRTPPVSVPTAGPEASIEIQIPEPGAQTEGVMSQRVHIHACFLEDTTVGNNNRMTISPGAGGHGGVAGPEEGRRGPGEPGEGADPPSRAERLTTELPPDGGQAAPIHDETHISQLEAMTLKSRGPRTPEDGP</sequence>
<dbReference type="SUPFAM" id="SSF46785">
    <property type="entry name" value="Winged helix' DNA-binding domain"/>
    <property type="match status" value="2"/>
</dbReference>
<feature type="region of interest" description="Disordered" evidence="2">
    <location>
        <begin position="357"/>
        <end position="416"/>
    </location>
</feature>
<dbReference type="RefSeq" id="XP_032317317.1">
    <property type="nucleotide sequence ID" value="XM_032461426.1"/>
</dbReference>
<dbReference type="Proteomes" id="UP000694856">
    <property type="component" value="Chromosome 19"/>
</dbReference>
<evidence type="ECO:0000256" key="2">
    <source>
        <dbReference type="SAM" id="MobiDB-lite"/>
    </source>
</evidence>
<dbReference type="GO" id="GO:0003726">
    <property type="term" value="F:double-stranded RNA adenosine deaminase activity"/>
    <property type="evidence" value="ECO:0007669"/>
    <property type="project" value="InterPro"/>
</dbReference>
<evidence type="ECO:0000256" key="1">
    <source>
        <dbReference type="ARBA" id="ARBA00022884"/>
    </source>
</evidence>
<dbReference type="Pfam" id="PF12721">
    <property type="entry name" value="RHIM"/>
    <property type="match status" value="3"/>
</dbReference>
<dbReference type="PROSITE" id="PS50139">
    <property type="entry name" value="Z_BINDING"/>
    <property type="match status" value="2"/>
</dbReference>
<evidence type="ECO:0000313" key="5">
    <source>
        <dbReference type="RefSeq" id="XP_032317317.1"/>
    </source>
</evidence>
<evidence type="ECO:0000259" key="3">
    <source>
        <dbReference type="PROSITE" id="PS50139"/>
    </source>
</evidence>
<keyword evidence="4" id="KW-1185">Reference proteome</keyword>
<dbReference type="PANTHER" id="PTHR14966:SF0">
    <property type="entry name" value="Z-DNA-BINDING PROTEIN 1"/>
    <property type="match status" value="1"/>
</dbReference>
<reference evidence="5" key="1">
    <citation type="submission" date="2025-08" db="UniProtKB">
        <authorList>
            <consortium name="RefSeq"/>
        </authorList>
    </citation>
    <scope>IDENTIFICATION</scope>
    <source>
        <tissue evidence="5">Ear skin</tissue>
    </source>
</reference>
<protein>
    <submittedName>
        <fullName evidence="5">Z-DNA-binding protein 1 isoform X1</fullName>
    </submittedName>
</protein>
<evidence type="ECO:0000313" key="4">
    <source>
        <dbReference type="Proteomes" id="UP000694856"/>
    </source>
</evidence>
<feature type="domain" description="Z-binding" evidence="3">
    <location>
        <begin position="129"/>
        <end position="192"/>
    </location>
</feature>
<feature type="region of interest" description="Disordered" evidence="2">
    <location>
        <begin position="108"/>
        <end position="130"/>
    </location>
</feature>
<feature type="region of interest" description="Disordered" evidence="2">
    <location>
        <begin position="293"/>
        <end position="320"/>
    </location>
</feature>
<dbReference type="InterPro" id="IPR025735">
    <property type="entry name" value="RHIM"/>
</dbReference>
<dbReference type="InterPro" id="IPR036390">
    <property type="entry name" value="WH_DNA-bd_sf"/>
</dbReference>
<dbReference type="SMART" id="SM00550">
    <property type="entry name" value="Zalpha"/>
    <property type="match status" value="2"/>
</dbReference>
<dbReference type="GO" id="GO:0003677">
    <property type="term" value="F:DNA binding"/>
    <property type="evidence" value="ECO:0007669"/>
    <property type="project" value="InterPro"/>
</dbReference>
<dbReference type="FunFam" id="1.10.10.10:FF:000466">
    <property type="entry name" value="Z-DNA binding protein 1"/>
    <property type="match status" value="1"/>
</dbReference>
<accession>A0A8B8RHF4</accession>
<dbReference type="GO" id="GO:0005634">
    <property type="term" value="C:nucleus"/>
    <property type="evidence" value="ECO:0007669"/>
    <property type="project" value="TreeGrafter"/>
</dbReference>
<dbReference type="GeneID" id="102517883"/>
<feature type="domain" description="Z-binding" evidence="3">
    <location>
        <begin position="38"/>
        <end position="102"/>
    </location>
</feature>
<organism evidence="4 5">
    <name type="scientific">Camelus ferus</name>
    <name type="common">Wild bactrian camel</name>
    <name type="synonym">Camelus bactrianus ferus</name>
    <dbReference type="NCBI Taxonomy" id="419612"/>
    <lineage>
        <taxon>Eukaryota</taxon>
        <taxon>Metazoa</taxon>
        <taxon>Chordata</taxon>
        <taxon>Craniata</taxon>
        <taxon>Vertebrata</taxon>
        <taxon>Euteleostomi</taxon>
        <taxon>Mammalia</taxon>
        <taxon>Eutheria</taxon>
        <taxon>Laurasiatheria</taxon>
        <taxon>Artiodactyla</taxon>
        <taxon>Tylopoda</taxon>
        <taxon>Camelidae</taxon>
        <taxon>Camelus</taxon>
    </lineage>
</organism>
<dbReference type="CTD" id="81030"/>
<gene>
    <name evidence="5" type="primary">ZBP1</name>
</gene>
<dbReference type="Gene3D" id="1.10.10.10">
    <property type="entry name" value="Winged helix-like DNA-binding domain superfamily/Winged helix DNA-binding domain"/>
    <property type="match status" value="2"/>
</dbReference>
<proteinExistence type="predicted"/>
<dbReference type="GO" id="GO:0003723">
    <property type="term" value="F:RNA binding"/>
    <property type="evidence" value="ECO:0007669"/>
    <property type="project" value="UniProtKB-KW"/>
</dbReference>
<dbReference type="PANTHER" id="PTHR14966">
    <property type="entry name" value="Z-DNA-BINDING PROTEIN 1"/>
    <property type="match status" value="1"/>
</dbReference>
<dbReference type="InterPro" id="IPR042361">
    <property type="entry name" value="ZBP1"/>
</dbReference>
<dbReference type="GO" id="GO:0060340">
    <property type="term" value="P:positive regulation of type I interferon-mediated signaling pathway"/>
    <property type="evidence" value="ECO:0007669"/>
    <property type="project" value="InterPro"/>
</dbReference>